<name>A0ABU0HFR8_9HYPH</name>
<comment type="caution">
    <text evidence="1">The sequence shown here is derived from an EMBL/GenBank/DDBJ whole genome shotgun (WGS) entry which is preliminary data.</text>
</comment>
<dbReference type="RefSeq" id="WP_238253085.1">
    <property type="nucleotide sequence ID" value="NZ_BPQX01000069.1"/>
</dbReference>
<accession>A0ABU0HFR8</accession>
<gene>
    <name evidence="1" type="ORF">QO016_000629</name>
</gene>
<keyword evidence="2" id="KW-1185">Reference proteome</keyword>
<proteinExistence type="predicted"/>
<evidence type="ECO:0000313" key="1">
    <source>
        <dbReference type="EMBL" id="MDQ0441152.1"/>
    </source>
</evidence>
<reference evidence="1 2" key="1">
    <citation type="submission" date="2023-07" db="EMBL/GenBank/DDBJ databases">
        <title>Genomic Encyclopedia of Type Strains, Phase IV (KMG-IV): sequencing the most valuable type-strain genomes for metagenomic binning, comparative biology and taxonomic classification.</title>
        <authorList>
            <person name="Goeker M."/>
        </authorList>
    </citation>
    <scope>NUCLEOTIDE SEQUENCE [LARGE SCALE GENOMIC DNA]</scope>
    <source>
        <strain evidence="1 2">DSM 19562</strain>
    </source>
</reference>
<organism evidence="1 2">
    <name type="scientific">Methylobacterium persicinum</name>
    <dbReference type="NCBI Taxonomy" id="374426"/>
    <lineage>
        <taxon>Bacteria</taxon>
        <taxon>Pseudomonadati</taxon>
        <taxon>Pseudomonadota</taxon>
        <taxon>Alphaproteobacteria</taxon>
        <taxon>Hyphomicrobiales</taxon>
        <taxon>Methylobacteriaceae</taxon>
        <taxon>Methylobacterium</taxon>
    </lineage>
</organism>
<dbReference type="Proteomes" id="UP001236369">
    <property type="component" value="Unassembled WGS sequence"/>
</dbReference>
<evidence type="ECO:0000313" key="2">
    <source>
        <dbReference type="Proteomes" id="UP001236369"/>
    </source>
</evidence>
<sequence length="171" mass="17546">MLSAVTSLADPADPDAIDRLADTLSVLVSGVAGGLVGDAIIVVPREVAAVAAVAEATGAVLVVIAGGNPYAAGAAVARRDWILCLEAGDVPAEGWIRTLDRFVGMARPDVGIGRLTRPAPLRTRLLAAVEGVIGARTVRAGDVVRREDLVAGASAGRRLRIRALNGRIDRS</sequence>
<protein>
    <submittedName>
        <fullName evidence="1">Uncharacterized protein</fullName>
    </submittedName>
</protein>
<dbReference type="EMBL" id="JAUSVV010000001">
    <property type="protein sequence ID" value="MDQ0441152.1"/>
    <property type="molecule type" value="Genomic_DNA"/>
</dbReference>